<dbReference type="InterPro" id="IPR036388">
    <property type="entry name" value="WH-like_DNA-bd_sf"/>
</dbReference>
<gene>
    <name evidence="2" type="ORF">VPR_008</name>
</gene>
<dbReference type="Proteomes" id="UP000240283">
    <property type="component" value="Segment"/>
</dbReference>
<evidence type="ECO:0000313" key="2">
    <source>
        <dbReference type="EMBL" id="AUG88372.1"/>
    </source>
</evidence>
<dbReference type="EMBL" id="MG603697">
    <property type="protein sequence ID" value="AUG88372.1"/>
    <property type="molecule type" value="Genomic_DNA"/>
</dbReference>
<feature type="domain" description="Dam-replacing protein HTH" evidence="1">
    <location>
        <begin position="38"/>
        <end position="64"/>
    </location>
</feature>
<dbReference type="InterPro" id="IPR041368">
    <property type="entry name" value="DRP_C"/>
</dbReference>
<proteinExistence type="predicted"/>
<evidence type="ECO:0000313" key="3">
    <source>
        <dbReference type="Proteomes" id="UP000240283"/>
    </source>
</evidence>
<reference evidence="2 3" key="1">
    <citation type="submission" date="2017-12" db="EMBL/GenBank/DDBJ databases">
        <title>Genomic analysis of a novel phage Vp_R1 lytic to Vibrio parahaemolyticus.</title>
        <authorList>
            <person name="Ren H."/>
            <person name="Li Z."/>
        </authorList>
    </citation>
    <scope>NUCLEOTIDE SEQUENCE [LARGE SCALE GENOMIC DNA]</scope>
</reference>
<protein>
    <recommendedName>
        <fullName evidence="1">Dam-replacing protein HTH domain-containing protein</fullName>
    </recommendedName>
</protein>
<dbReference type="Pfam" id="PF17726">
    <property type="entry name" value="DpnI_C"/>
    <property type="match status" value="1"/>
</dbReference>
<keyword evidence="3" id="KW-1185">Reference proteome</keyword>
<organism evidence="2 3">
    <name type="scientific">Vibrio phage Vp_R1</name>
    <dbReference type="NCBI Taxonomy" id="2059867"/>
    <lineage>
        <taxon>Viruses</taxon>
        <taxon>Duplodnaviria</taxon>
        <taxon>Heunggongvirae</taxon>
        <taxon>Uroviricota</taxon>
        <taxon>Caudoviricetes</taxon>
        <taxon>Grimontviridae</taxon>
        <taxon>Dalianvirus</taxon>
        <taxon>Dalianvirus R1</taxon>
    </lineage>
</organism>
<dbReference type="Gene3D" id="1.10.10.10">
    <property type="entry name" value="Winged helix-like DNA-binding domain superfamily/Winged helix DNA-binding domain"/>
    <property type="match status" value="1"/>
</dbReference>
<evidence type="ECO:0000259" key="1">
    <source>
        <dbReference type="Pfam" id="PF17726"/>
    </source>
</evidence>
<sequence>MITVTTSELKTFFKIASKIKKDEFNTSDLYSVSPDRSQGALRRELQALRDNGIIQFLGNGEYKKVGNVW</sequence>
<name>A0A2H5BPW5_9CAUD</name>
<accession>A0A2H5BPW5</accession>